<dbReference type="GO" id="GO:0006491">
    <property type="term" value="P:N-glycan processing"/>
    <property type="evidence" value="ECO:0007669"/>
    <property type="project" value="TreeGrafter"/>
</dbReference>
<dbReference type="Proteomes" id="UP001375240">
    <property type="component" value="Unassembled WGS sequence"/>
</dbReference>
<evidence type="ECO:0000313" key="10">
    <source>
        <dbReference type="Proteomes" id="UP001375240"/>
    </source>
</evidence>
<dbReference type="GO" id="GO:0017177">
    <property type="term" value="C:glucosidase II complex"/>
    <property type="evidence" value="ECO:0007669"/>
    <property type="project" value="TreeGrafter"/>
</dbReference>
<evidence type="ECO:0000256" key="6">
    <source>
        <dbReference type="SAM" id="MobiDB-lite"/>
    </source>
</evidence>
<dbReference type="Pfam" id="PF13015">
    <property type="entry name" value="PRKCSH_1"/>
    <property type="match status" value="1"/>
</dbReference>
<dbReference type="InterPro" id="IPR009011">
    <property type="entry name" value="Man6P_isomerase_rcpt-bd_dom_sf"/>
</dbReference>
<dbReference type="InterPro" id="IPR036607">
    <property type="entry name" value="PRKCSH"/>
</dbReference>
<dbReference type="Gene3D" id="4.10.400.10">
    <property type="entry name" value="Low-density Lipoprotein Receptor"/>
    <property type="match status" value="1"/>
</dbReference>
<dbReference type="SUPFAM" id="SSF50911">
    <property type="entry name" value="Mannose 6-phosphate receptor domain"/>
    <property type="match status" value="1"/>
</dbReference>
<keyword evidence="5" id="KW-0175">Coiled coil</keyword>
<reference evidence="9 10" key="1">
    <citation type="submission" date="2019-10" db="EMBL/GenBank/DDBJ databases">
        <authorList>
            <person name="Palmer J.M."/>
        </authorList>
    </citation>
    <scope>NUCLEOTIDE SEQUENCE [LARGE SCALE GENOMIC DNA]</scope>
    <source>
        <strain evidence="9 10">TWF696</strain>
    </source>
</reference>
<dbReference type="EMBL" id="JAVHNQ010000010">
    <property type="protein sequence ID" value="KAK6337885.1"/>
    <property type="molecule type" value="Genomic_DNA"/>
</dbReference>
<organism evidence="9 10">
    <name type="scientific">Orbilia brochopaga</name>
    <dbReference type="NCBI Taxonomy" id="3140254"/>
    <lineage>
        <taxon>Eukaryota</taxon>
        <taxon>Fungi</taxon>
        <taxon>Dikarya</taxon>
        <taxon>Ascomycota</taxon>
        <taxon>Pezizomycotina</taxon>
        <taxon>Orbiliomycetes</taxon>
        <taxon>Orbiliales</taxon>
        <taxon>Orbiliaceae</taxon>
        <taxon>Orbilia</taxon>
    </lineage>
</organism>
<dbReference type="InterPro" id="IPR039794">
    <property type="entry name" value="Gtb1-like"/>
</dbReference>
<dbReference type="PROSITE" id="PS51914">
    <property type="entry name" value="MRH"/>
    <property type="match status" value="1"/>
</dbReference>
<dbReference type="InterPro" id="IPR028146">
    <property type="entry name" value="PRKCSH_N"/>
</dbReference>
<evidence type="ECO:0000256" key="4">
    <source>
        <dbReference type="ARBA" id="ARBA00023157"/>
    </source>
</evidence>
<dbReference type="InterPro" id="IPR044865">
    <property type="entry name" value="MRH_dom"/>
</dbReference>
<protein>
    <recommendedName>
        <fullName evidence="1">Glucosidase 2 subunit beta</fullName>
    </recommendedName>
</protein>
<feature type="signal peptide" evidence="7">
    <location>
        <begin position="1"/>
        <end position="16"/>
    </location>
</feature>
<dbReference type="Pfam" id="PF12999">
    <property type="entry name" value="PRKCSH-like"/>
    <property type="match status" value="1"/>
</dbReference>
<evidence type="ECO:0000256" key="1">
    <source>
        <dbReference type="ARBA" id="ARBA00022387"/>
    </source>
</evidence>
<keyword evidence="10" id="KW-1185">Reference proteome</keyword>
<feature type="region of interest" description="Disordered" evidence="6">
    <location>
        <begin position="370"/>
        <end position="397"/>
    </location>
</feature>
<dbReference type="InterPro" id="IPR036055">
    <property type="entry name" value="LDL_receptor-like_sf"/>
</dbReference>
<comment type="caution">
    <text evidence="9">The sequence shown here is derived from an EMBL/GenBank/DDBJ whole genome shotgun (WGS) entry which is preliminary data.</text>
</comment>
<dbReference type="PANTHER" id="PTHR12630">
    <property type="entry name" value="N-LINKED OLIGOSACCHARIDE PROCESSING"/>
    <property type="match status" value="1"/>
</dbReference>
<dbReference type="SUPFAM" id="SSF57424">
    <property type="entry name" value="LDL receptor-like module"/>
    <property type="match status" value="1"/>
</dbReference>
<name>A0AAV9UCW9_9PEZI</name>
<keyword evidence="3" id="KW-0256">Endoplasmic reticulum</keyword>
<proteinExistence type="predicted"/>
<keyword evidence="2 7" id="KW-0732">Signal</keyword>
<feature type="coiled-coil region" evidence="5">
    <location>
        <begin position="193"/>
        <end position="266"/>
    </location>
</feature>
<dbReference type="Gene3D" id="2.70.130.10">
    <property type="entry name" value="Mannose-6-phosphate receptor binding domain"/>
    <property type="match status" value="1"/>
</dbReference>
<dbReference type="AlphaFoldDB" id="A0AAV9UCW9"/>
<sequence length="547" mass="61222">MKSILLLSLPLTLAKGSQKPIVESENAAWTLPHGANPAQIDKFRPDAQNQFKCLSSPYTIPYSLVNDDYCDCPDGTDEPGTAACSYLNHTINPLPGFYCANKGHTPTYIPFSRVNDGICDYDVCCDGSDEWMGVGGVKCEDKCESIGREARKIAAEARKLYEQGVRAYRSLVAKAVLLKKEEEDKIVALEGEIVRTKGLVEDRKRELKQIEEEEKSKMATSGGGKGKHGQLLDFAKERVKEMKEKLQRLKDEREALQGHLDETEKILTTFKEEYNPNFNDEGVKRAVKAWEDYLASKTSPSTDTLDFLTDVQAMLFEEVNWEEWEPEETILDDMYAIEALLPPFLRSWVHGQLSSLHDWLIESGVLAHRKTRSSGGSGTSPKVQKATDALANAESDLSSKESELSRIREDLSKDYGADNVFRALKDVCTEAQSGEYTYSFCHLGRATQKNRDGGHTHLGDWTGFERRLDDEIEEEVLVVKYERGARCWNGPERSAYVYLRCSAEEKVLSVAETEKCVYKYVATSPAVCGSGDGEVPVPESQDEAWSP</sequence>
<gene>
    <name evidence="9" type="ORF">TWF696_001363</name>
</gene>
<evidence type="ECO:0000256" key="5">
    <source>
        <dbReference type="SAM" id="Coils"/>
    </source>
</evidence>
<accession>A0AAV9UCW9</accession>
<dbReference type="PANTHER" id="PTHR12630:SF1">
    <property type="entry name" value="GLUCOSIDASE 2 SUBUNIT BETA"/>
    <property type="match status" value="1"/>
</dbReference>
<feature type="domain" description="MRH" evidence="8">
    <location>
        <begin position="395"/>
        <end position="530"/>
    </location>
</feature>
<evidence type="ECO:0000256" key="7">
    <source>
        <dbReference type="SAM" id="SignalP"/>
    </source>
</evidence>
<keyword evidence="4" id="KW-1015">Disulfide bond</keyword>
<evidence type="ECO:0000256" key="3">
    <source>
        <dbReference type="ARBA" id="ARBA00022824"/>
    </source>
</evidence>
<evidence type="ECO:0000313" key="9">
    <source>
        <dbReference type="EMBL" id="KAK6337885.1"/>
    </source>
</evidence>
<evidence type="ECO:0000259" key="8">
    <source>
        <dbReference type="PROSITE" id="PS51914"/>
    </source>
</evidence>
<feature type="chain" id="PRO_5043485728" description="Glucosidase 2 subunit beta" evidence="7">
    <location>
        <begin position="17"/>
        <end position="547"/>
    </location>
</feature>
<evidence type="ECO:0000256" key="2">
    <source>
        <dbReference type="ARBA" id="ARBA00022729"/>
    </source>
</evidence>